<dbReference type="Proteomes" id="UP001204445">
    <property type="component" value="Unassembled WGS sequence"/>
</dbReference>
<sequence length="302" mass="33762">MTTANFTVVYNGDRVKNNTMDVRDLAPALLSIGSLVDEANRVLNGDNATVKLHVDTTAPGCFEINMLLDLAFLSQVKDFLTSDLVNSAINLNDLIWGGVGATWGLIGLAKLLKGKKPPKAERVDDHTVRIQVDGQTYDVPLKLLRLYQDLGVRNALEKTISPLKKEGIDSLEVKQEGKAIAFIEKKEADYFDAPQAEDEEILDEIEKGAYSILSVAFKEDNKWRLYDGNTTITASIKDEDFIYRVEHGLESFTKGDVLICEVRKRQYITGSDLKTEYEVERVIEHKKAARQINLDLDSHGDT</sequence>
<dbReference type="EMBL" id="JANUCT010000001">
    <property type="protein sequence ID" value="MCS3902090.1"/>
    <property type="molecule type" value="Genomic_DNA"/>
</dbReference>
<name>A0AAE3HHR2_9GAMM</name>
<accession>A0AAE3HHR2</accession>
<reference evidence="1" key="1">
    <citation type="submission" date="2022-08" db="EMBL/GenBank/DDBJ databases">
        <title>Genomic Encyclopedia of Type Strains, Phase III (KMG-III): the genomes of soil and plant-associated and newly described type strains.</title>
        <authorList>
            <person name="Whitman W."/>
        </authorList>
    </citation>
    <scope>NUCLEOTIDE SEQUENCE</scope>
    <source>
        <strain evidence="1">HMT 1</strain>
    </source>
</reference>
<organism evidence="1 2">
    <name type="scientific">Methylohalomonas lacus</name>
    <dbReference type="NCBI Taxonomy" id="398773"/>
    <lineage>
        <taxon>Bacteria</taxon>
        <taxon>Pseudomonadati</taxon>
        <taxon>Pseudomonadota</taxon>
        <taxon>Gammaproteobacteria</taxon>
        <taxon>Methylohalomonadales</taxon>
        <taxon>Methylohalomonadaceae</taxon>
        <taxon>Methylohalomonas</taxon>
    </lineage>
</organism>
<keyword evidence="2" id="KW-1185">Reference proteome</keyword>
<evidence type="ECO:0000313" key="2">
    <source>
        <dbReference type="Proteomes" id="UP001204445"/>
    </source>
</evidence>
<evidence type="ECO:0000313" key="1">
    <source>
        <dbReference type="EMBL" id="MCS3902090.1"/>
    </source>
</evidence>
<dbReference type="RefSeq" id="WP_259053405.1">
    <property type="nucleotide sequence ID" value="NZ_JANUCT010000001.1"/>
</dbReference>
<proteinExistence type="predicted"/>
<protein>
    <submittedName>
        <fullName evidence="1">Uncharacterized protein</fullName>
    </submittedName>
</protein>
<comment type="caution">
    <text evidence="1">The sequence shown here is derived from an EMBL/GenBank/DDBJ whole genome shotgun (WGS) entry which is preliminary data.</text>
</comment>
<gene>
    <name evidence="1" type="ORF">J2T55_000082</name>
</gene>
<dbReference type="AlphaFoldDB" id="A0AAE3HHR2"/>